<evidence type="ECO:0000313" key="2">
    <source>
        <dbReference type="Proteomes" id="UP000196531"/>
    </source>
</evidence>
<dbReference type="EMBL" id="MAAO01000001">
    <property type="protein sequence ID" value="OUS00288.1"/>
    <property type="molecule type" value="Genomic_DNA"/>
</dbReference>
<gene>
    <name evidence="1" type="ORF">A9Q84_00110</name>
</gene>
<evidence type="ECO:0000313" key="1">
    <source>
        <dbReference type="EMBL" id="OUS00288.1"/>
    </source>
</evidence>
<proteinExistence type="predicted"/>
<dbReference type="AlphaFoldDB" id="A0A1Y5FD12"/>
<protein>
    <submittedName>
        <fullName evidence="1">Uncharacterized protein</fullName>
    </submittedName>
</protein>
<name>A0A1Y5FD12_9BACT</name>
<organism evidence="1 2">
    <name type="scientific">Halobacteriovorax marinus</name>
    <dbReference type="NCBI Taxonomy" id="97084"/>
    <lineage>
        <taxon>Bacteria</taxon>
        <taxon>Pseudomonadati</taxon>
        <taxon>Bdellovibrionota</taxon>
        <taxon>Bacteriovoracia</taxon>
        <taxon>Bacteriovoracales</taxon>
        <taxon>Halobacteriovoraceae</taxon>
        <taxon>Halobacteriovorax</taxon>
    </lineage>
</organism>
<comment type="caution">
    <text evidence="1">The sequence shown here is derived from an EMBL/GenBank/DDBJ whole genome shotgun (WGS) entry which is preliminary data.</text>
</comment>
<dbReference type="Proteomes" id="UP000196531">
    <property type="component" value="Unassembled WGS sequence"/>
</dbReference>
<accession>A0A1Y5FD12</accession>
<reference evidence="2" key="1">
    <citation type="journal article" date="2017" name="Proc. Natl. Acad. Sci. U.S.A.">
        <title>Simulation of Deepwater Horizon oil plume reveals substrate specialization within a complex community of hydrocarbon-degraders.</title>
        <authorList>
            <person name="Hu P."/>
            <person name="Dubinsky E.A."/>
            <person name="Probst A.J."/>
            <person name="Wang J."/>
            <person name="Sieber C.M.K."/>
            <person name="Tom L.M."/>
            <person name="Gardinali P."/>
            <person name="Banfield J.F."/>
            <person name="Atlas R.M."/>
            <person name="Andersen G.L."/>
        </authorList>
    </citation>
    <scope>NUCLEOTIDE SEQUENCE [LARGE SCALE GENOMIC DNA]</scope>
</reference>
<sequence>MKLKSSQMLSDSSMAIARFINAENDLDRRLYWILSLTMLRGVGHTLDKRDAIDFPELREAVDEKWKNIQDKVTRDLSLKERNSALKEYELNFNWVPYDITDNEGMVLSVEETLQYTGKHYPPGTPPDHILNEIYEFWRVYIEEFERMIKKI</sequence>